<comment type="caution">
    <text evidence="2">The sequence shown here is derived from an EMBL/GenBank/DDBJ whole genome shotgun (WGS) entry which is preliminary data.</text>
</comment>
<feature type="compositionally biased region" description="Basic and acidic residues" evidence="1">
    <location>
        <begin position="10"/>
        <end position="34"/>
    </location>
</feature>
<name>A0ABU6UMV5_9FABA</name>
<feature type="region of interest" description="Disordered" evidence="1">
    <location>
        <begin position="1"/>
        <end position="62"/>
    </location>
</feature>
<feature type="compositionally biased region" description="Polar residues" evidence="1">
    <location>
        <begin position="35"/>
        <end position="45"/>
    </location>
</feature>
<gene>
    <name evidence="2" type="ORF">PIB30_072701</name>
</gene>
<dbReference type="EMBL" id="JASCZI010121695">
    <property type="protein sequence ID" value="MED6162660.1"/>
    <property type="molecule type" value="Genomic_DNA"/>
</dbReference>
<organism evidence="2 3">
    <name type="scientific">Stylosanthes scabra</name>
    <dbReference type="NCBI Taxonomy" id="79078"/>
    <lineage>
        <taxon>Eukaryota</taxon>
        <taxon>Viridiplantae</taxon>
        <taxon>Streptophyta</taxon>
        <taxon>Embryophyta</taxon>
        <taxon>Tracheophyta</taxon>
        <taxon>Spermatophyta</taxon>
        <taxon>Magnoliopsida</taxon>
        <taxon>eudicotyledons</taxon>
        <taxon>Gunneridae</taxon>
        <taxon>Pentapetalae</taxon>
        <taxon>rosids</taxon>
        <taxon>fabids</taxon>
        <taxon>Fabales</taxon>
        <taxon>Fabaceae</taxon>
        <taxon>Papilionoideae</taxon>
        <taxon>50 kb inversion clade</taxon>
        <taxon>dalbergioids sensu lato</taxon>
        <taxon>Dalbergieae</taxon>
        <taxon>Pterocarpus clade</taxon>
        <taxon>Stylosanthes</taxon>
    </lineage>
</organism>
<feature type="non-terminal residue" evidence="2">
    <location>
        <position position="62"/>
    </location>
</feature>
<dbReference type="Proteomes" id="UP001341840">
    <property type="component" value="Unassembled WGS sequence"/>
</dbReference>
<reference evidence="2 3" key="1">
    <citation type="journal article" date="2023" name="Plants (Basel)">
        <title>Bridging the Gap: Combining Genomics and Transcriptomics Approaches to Understand Stylosanthes scabra, an Orphan Legume from the Brazilian Caatinga.</title>
        <authorList>
            <person name="Ferreira-Neto J.R.C."/>
            <person name="da Silva M.D."/>
            <person name="Binneck E."/>
            <person name="de Melo N.F."/>
            <person name="da Silva R.H."/>
            <person name="de Melo A.L.T.M."/>
            <person name="Pandolfi V."/>
            <person name="Bustamante F.O."/>
            <person name="Brasileiro-Vidal A.C."/>
            <person name="Benko-Iseppon A.M."/>
        </authorList>
    </citation>
    <scope>NUCLEOTIDE SEQUENCE [LARGE SCALE GENOMIC DNA]</scope>
    <source>
        <tissue evidence="2">Leaves</tissue>
    </source>
</reference>
<accession>A0ABU6UMV5</accession>
<sequence length="62" mass="7237">MPKPPYPQRLKAENKNKAPKKEPKEEKDATHDSVKFQQIQSSNHALSPYHNGEQQHDIHDHK</sequence>
<evidence type="ECO:0000256" key="1">
    <source>
        <dbReference type="SAM" id="MobiDB-lite"/>
    </source>
</evidence>
<proteinExistence type="predicted"/>
<protein>
    <submittedName>
        <fullName evidence="2">Uncharacterized protein</fullName>
    </submittedName>
</protein>
<evidence type="ECO:0000313" key="3">
    <source>
        <dbReference type="Proteomes" id="UP001341840"/>
    </source>
</evidence>
<evidence type="ECO:0000313" key="2">
    <source>
        <dbReference type="EMBL" id="MED6162660.1"/>
    </source>
</evidence>
<keyword evidence="3" id="KW-1185">Reference proteome</keyword>
<feature type="compositionally biased region" description="Basic and acidic residues" evidence="1">
    <location>
        <begin position="53"/>
        <end position="62"/>
    </location>
</feature>